<evidence type="ECO:0008006" key="4">
    <source>
        <dbReference type="Google" id="ProtNLM"/>
    </source>
</evidence>
<organism evidence="2 3">
    <name type="scientific">Powellomyces hirtus</name>
    <dbReference type="NCBI Taxonomy" id="109895"/>
    <lineage>
        <taxon>Eukaryota</taxon>
        <taxon>Fungi</taxon>
        <taxon>Fungi incertae sedis</taxon>
        <taxon>Chytridiomycota</taxon>
        <taxon>Chytridiomycota incertae sedis</taxon>
        <taxon>Chytridiomycetes</taxon>
        <taxon>Spizellomycetales</taxon>
        <taxon>Powellomycetaceae</taxon>
        <taxon>Powellomyces</taxon>
    </lineage>
</organism>
<feature type="region of interest" description="Disordered" evidence="1">
    <location>
        <begin position="81"/>
        <end position="104"/>
    </location>
</feature>
<proteinExistence type="predicted"/>
<evidence type="ECO:0000313" key="2">
    <source>
        <dbReference type="EMBL" id="TPX53746.1"/>
    </source>
</evidence>
<dbReference type="InterPro" id="IPR027417">
    <property type="entry name" value="P-loop_NTPase"/>
</dbReference>
<dbReference type="Proteomes" id="UP000318582">
    <property type="component" value="Unassembled WGS sequence"/>
</dbReference>
<gene>
    <name evidence="2" type="ORF">PhCBS80983_g06185</name>
</gene>
<comment type="caution">
    <text evidence="2">The sequence shown here is derived from an EMBL/GenBank/DDBJ whole genome shotgun (WGS) entry which is preliminary data.</text>
</comment>
<evidence type="ECO:0000313" key="3">
    <source>
        <dbReference type="Proteomes" id="UP000318582"/>
    </source>
</evidence>
<sequence length="555" mass="62157">MSKLSKEDRKCVNKVSDLLRKHNGRMLLTDLVNTTSTLFVHRLRNEKEGQLYVELSQDCISTPVNKVKLRVGQSAISAAGSSTAKLGSAQQNQPSPMDLDSQPSQHSLCALRSVDSKISALTLPAHAATGVTPIVNEIPLHQLFFPTVDTRKREERLESVLLGAEEVFRAPQYGVLGSVHKEDNDVETDPTRSVVCLNTHAPFCLVALGVQGSGKSHSIATVIESCMLHAPPFVKAQPSVSTMVFHFDQDPSNYCEAITLTTRQRGVPSSVPVVSRMVVLVSPSYYIQRKEYYKQIPNCTVLPLLLRWSDLNAEQIKQLMRIEVDDTMPLYMSVILDMLRKMQKDARYPTFGDFKTELVQLELTGQQNSPLAQRLRLIESYRPNDVWTRGERNLQVMLSKFLTTPTRAGKLAVFDEAHKYLQHSGNDGLSAALVSAVRQMRHHGVRLAISTQSPKVLPPELLELLSVALIHRFHSKDWFHYLRAKLCLPSDCFGRIMELDTGSALVFSSRWAPSVLGSEYVRKLRIRSRVTADGGVSKVAMTPEPRLMEAFSKWR</sequence>
<keyword evidence="3" id="KW-1185">Reference proteome</keyword>
<protein>
    <recommendedName>
        <fullName evidence="4">Zona occludens toxin N-terminal domain-containing protein</fullName>
    </recommendedName>
</protein>
<dbReference type="Gene3D" id="3.40.50.300">
    <property type="entry name" value="P-loop containing nucleotide triphosphate hydrolases"/>
    <property type="match status" value="1"/>
</dbReference>
<dbReference type="SUPFAM" id="SSF52540">
    <property type="entry name" value="P-loop containing nucleoside triphosphate hydrolases"/>
    <property type="match status" value="1"/>
</dbReference>
<dbReference type="EMBL" id="QEAQ01000197">
    <property type="protein sequence ID" value="TPX53746.1"/>
    <property type="molecule type" value="Genomic_DNA"/>
</dbReference>
<accession>A0A507DQE7</accession>
<reference evidence="2 3" key="1">
    <citation type="journal article" date="2019" name="Sci. Rep.">
        <title>Comparative genomics of chytrid fungi reveal insights into the obligate biotrophic and pathogenic lifestyle of Synchytrium endobioticum.</title>
        <authorList>
            <person name="van de Vossenberg B.T.L.H."/>
            <person name="Warris S."/>
            <person name="Nguyen H.D.T."/>
            <person name="van Gent-Pelzer M.P.E."/>
            <person name="Joly D.L."/>
            <person name="van de Geest H.C."/>
            <person name="Bonants P.J.M."/>
            <person name="Smith D.S."/>
            <person name="Levesque C.A."/>
            <person name="van der Lee T.A.J."/>
        </authorList>
    </citation>
    <scope>NUCLEOTIDE SEQUENCE [LARGE SCALE GENOMIC DNA]</scope>
    <source>
        <strain evidence="2 3">CBS 809.83</strain>
    </source>
</reference>
<evidence type="ECO:0000256" key="1">
    <source>
        <dbReference type="SAM" id="MobiDB-lite"/>
    </source>
</evidence>
<dbReference type="STRING" id="109895.A0A507DQE7"/>
<name>A0A507DQE7_9FUNG</name>
<dbReference type="AlphaFoldDB" id="A0A507DQE7"/>